<comment type="caution">
    <text evidence="3">The sequence shown here is derived from an EMBL/GenBank/DDBJ whole genome shotgun (WGS) entry which is preliminary data.</text>
</comment>
<dbReference type="SUPFAM" id="SSF49464">
    <property type="entry name" value="Carboxypeptidase regulatory domain-like"/>
    <property type="match status" value="1"/>
</dbReference>
<dbReference type="AlphaFoldDB" id="A0A2H5XE09"/>
<evidence type="ECO:0000256" key="1">
    <source>
        <dbReference type="ARBA" id="ARBA00022729"/>
    </source>
</evidence>
<evidence type="ECO:0008006" key="5">
    <source>
        <dbReference type="Google" id="ProtNLM"/>
    </source>
</evidence>
<dbReference type="GO" id="GO:0030246">
    <property type="term" value="F:carbohydrate binding"/>
    <property type="evidence" value="ECO:0007669"/>
    <property type="project" value="InterPro"/>
</dbReference>
<accession>A0A2H5XE09</accession>
<dbReference type="Gene3D" id="2.60.40.1120">
    <property type="entry name" value="Carboxypeptidase-like, regulatory domain"/>
    <property type="match status" value="2"/>
</dbReference>
<dbReference type="InterPro" id="IPR008969">
    <property type="entry name" value="CarboxyPept-like_regulatory"/>
</dbReference>
<keyword evidence="1 2" id="KW-0732">Signal</keyword>
<dbReference type="PANTHER" id="PTHR23303">
    <property type="entry name" value="CARBOXYPEPTIDASE REGULATORY REGION-CONTAINING"/>
    <property type="match status" value="1"/>
</dbReference>
<feature type="chain" id="PRO_5014167718" description="Carboxypeptidase regulatory-like domain-containing protein" evidence="2">
    <location>
        <begin position="19"/>
        <end position="627"/>
    </location>
</feature>
<evidence type="ECO:0000313" key="4">
    <source>
        <dbReference type="Proteomes" id="UP000236173"/>
    </source>
</evidence>
<dbReference type="SUPFAM" id="SSF49452">
    <property type="entry name" value="Starch-binding domain-like"/>
    <property type="match status" value="2"/>
</dbReference>
<dbReference type="Pfam" id="PF13620">
    <property type="entry name" value="CarboxypepD_reg"/>
    <property type="match status" value="2"/>
</dbReference>
<organism evidence="3 4">
    <name type="scientific">Candidatus Fervidibacter japonicus</name>
    <dbReference type="NCBI Taxonomy" id="2035412"/>
    <lineage>
        <taxon>Bacteria</taxon>
        <taxon>Candidatus Fervidibacterota</taxon>
        <taxon>Candidatus Fervidibacter</taxon>
    </lineage>
</organism>
<reference evidence="4" key="1">
    <citation type="submission" date="2017-09" db="EMBL/GenBank/DDBJ databases">
        <title>Metaegenomics of thermophilic ammonia-oxidizing enrichment culture.</title>
        <authorList>
            <person name="Kato S."/>
            <person name="Suzuki K."/>
        </authorList>
    </citation>
    <scope>NUCLEOTIDE SEQUENCE [LARGE SCALE GENOMIC DNA]</scope>
</reference>
<name>A0A2H5XE09_9BACT</name>
<dbReference type="InterPro" id="IPR013784">
    <property type="entry name" value="Carb-bd-like_fold"/>
</dbReference>
<dbReference type="Proteomes" id="UP000236173">
    <property type="component" value="Unassembled WGS sequence"/>
</dbReference>
<gene>
    <name evidence="3" type="ORF">HRbin17_01943</name>
</gene>
<evidence type="ECO:0000313" key="3">
    <source>
        <dbReference type="EMBL" id="GBC99419.1"/>
    </source>
</evidence>
<feature type="signal peptide" evidence="2">
    <location>
        <begin position="1"/>
        <end position="18"/>
    </location>
</feature>
<sequence>MRFGRCLLTLAIVGAASAQTPAPLRCVFLAEDGTPLANTPAVAEIVAAPPLQGIRMGAQGMTTPQGEYLILMPDSSRPWWVFVGVPGAVFFLNAADPKRIPTSLKCWLGEKPSAICRVEGDDSKLALFLRLADSSWWVRLPPLKDGHLLLYRLPPGRHQLVLAPASVAMFWEGVPPLQTETLAVTDDHIAEATFTAVPMGSVTGTVVTSQGEPVGNATVTLERNGVGLMTVTTDPQGQFRIDAVPAGEYRLMAFARDHDTRVQGVQVHPDRTTTVVLTLQPQPLGTVRGRVISDDGTAIAEGRVLIERVISPTVRQPVGAWSLLPNGRFEGKLREGSYLLTVQVGGRRTARPVRVLADQVTDLGDLRLPAPALVEGIVKSAFPITNWRVRIVALDGSEEPAQPQWTSWVAEVPVRSDGRFQVQVPAGSLAVIVQPAGSGKPLVRRLRVRAGQRVSVQFTLPDFGSIEGQVYRADTGRPVPGAIVTLLDETGAPVAQTMTNPLGAYRFAPVLPGRYAVRCQGRGLAMGIRHEVRVNEGARVPVDFLLTTGATIVGKVRGQPAAPARFYVLVDADSNLIGSVAPDGTFRVDFIPPGRHVVMLFRLGEMVAAKEVTVHSGETAEVTFDLP</sequence>
<protein>
    <recommendedName>
        <fullName evidence="5">Carboxypeptidase regulatory-like domain-containing protein</fullName>
    </recommendedName>
</protein>
<evidence type="ECO:0000256" key="2">
    <source>
        <dbReference type="SAM" id="SignalP"/>
    </source>
</evidence>
<dbReference type="InterPro" id="IPR051417">
    <property type="entry name" value="SDr/BOS_complex"/>
</dbReference>
<dbReference type="EMBL" id="BEHT01000027">
    <property type="protein sequence ID" value="GBC99419.1"/>
    <property type="molecule type" value="Genomic_DNA"/>
</dbReference>
<proteinExistence type="predicted"/>